<dbReference type="SUPFAM" id="SSF64307">
    <property type="entry name" value="SirA-like"/>
    <property type="match status" value="1"/>
</dbReference>
<sequence length="107" mass="12471">MMSLYNENGPCDGKIPNDWNLPELSDLIKITSNCVQIDLRHQSAPTPLVATLKILDQLNSDQYFEGYYPKMPMHLFSHLQEEAWAWDVVEQNDQGIRLRIYREGHKP</sequence>
<dbReference type="InterPro" id="IPR036868">
    <property type="entry name" value="TusA-like_sf"/>
</dbReference>
<dbReference type="AlphaFoldDB" id="A0A917C164"/>
<keyword evidence="3" id="KW-1185">Reference proteome</keyword>
<organism evidence="2 3">
    <name type="scientific">Terasakiella brassicae</name>
    <dbReference type="NCBI Taxonomy" id="1634917"/>
    <lineage>
        <taxon>Bacteria</taxon>
        <taxon>Pseudomonadati</taxon>
        <taxon>Pseudomonadota</taxon>
        <taxon>Alphaproteobacteria</taxon>
        <taxon>Rhodospirillales</taxon>
        <taxon>Terasakiellaceae</taxon>
        <taxon>Terasakiella</taxon>
    </lineage>
</organism>
<dbReference type="RefSeq" id="WP_188664208.1">
    <property type="nucleotide sequence ID" value="NZ_BMHV01000012.1"/>
</dbReference>
<dbReference type="EMBL" id="BMHV01000012">
    <property type="protein sequence ID" value="GGF64969.1"/>
    <property type="molecule type" value="Genomic_DNA"/>
</dbReference>
<dbReference type="Pfam" id="PF10006">
    <property type="entry name" value="DUF2249"/>
    <property type="match status" value="1"/>
</dbReference>
<dbReference type="InterPro" id="IPR018720">
    <property type="entry name" value="DUF2249"/>
</dbReference>
<evidence type="ECO:0000313" key="2">
    <source>
        <dbReference type="EMBL" id="GGF64969.1"/>
    </source>
</evidence>
<protein>
    <recommendedName>
        <fullName evidence="1">DUF2249 domain-containing protein</fullName>
    </recommendedName>
</protein>
<comment type="caution">
    <text evidence="2">The sequence shown here is derived from an EMBL/GenBank/DDBJ whole genome shotgun (WGS) entry which is preliminary data.</text>
</comment>
<evidence type="ECO:0000259" key="1">
    <source>
        <dbReference type="Pfam" id="PF10006"/>
    </source>
</evidence>
<reference evidence="2" key="2">
    <citation type="submission" date="2020-09" db="EMBL/GenBank/DDBJ databases">
        <authorList>
            <person name="Sun Q."/>
            <person name="Zhou Y."/>
        </authorList>
    </citation>
    <scope>NUCLEOTIDE SEQUENCE</scope>
    <source>
        <strain evidence="2">CGMCC 1.15254</strain>
    </source>
</reference>
<name>A0A917C164_9PROT</name>
<gene>
    <name evidence="2" type="ORF">GCM10011332_18840</name>
</gene>
<reference evidence="2" key="1">
    <citation type="journal article" date="2014" name="Int. J. Syst. Evol. Microbiol.">
        <title>Complete genome sequence of Corynebacterium casei LMG S-19264T (=DSM 44701T), isolated from a smear-ripened cheese.</title>
        <authorList>
            <consortium name="US DOE Joint Genome Institute (JGI-PGF)"/>
            <person name="Walter F."/>
            <person name="Albersmeier A."/>
            <person name="Kalinowski J."/>
            <person name="Ruckert C."/>
        </authorList>
    </citation>
    <scope>NUCLEOTIDE SEQUENCE</scope>
    <source>
        <strain evidence="2">CGMCC 1.15254</strain>
    </source>
</reference>
<proteinExistence type="predicted"/>
<accession>A0A917C164</accession>
<evidence type="ECO:0000313" key="3">
    <source>
        <dbReference type="Proteomes" id="UP000632498"/>
    </source>
</evidence>
<dbReference type="Proteomes" id="UP000632498">
    <property type="component" value="Unassembled WGS sequence"/>
</dbReference>
<feature type="domain" description="DUF2249" evidence="1">
    <location>
        <begin position="37"/>
        <end position="101"/>
    </location>
</feature>